<reference evidence="3 4" key="1">
    <citation type="submission" date="2024-03" db="EMBL/GenBank/DDBJ databases">
        <title>A high-quality draft genome sequence of Diaporthe vaccinii, a causative agent of upright dieback and viscid rot disease in cranberry plants.</title>
        <authorList>
            <person name="Sarrasin M."/>
            <person name="Lang B.F."/>
            <person name="Burger G."/>
        </authorList>
    </citation>
    <scope>NUCLEOTIDE SEQUENCE [LARGE SCALE GENOMIC DNA]</scope>
    <source>
        <strain evidence="3 4">IS7</strain>
    </source>
</reference>
<evidence type="ECO:0000256" key="2">
    <source>
        <dbReference type="SAM" id="MobiDB-lite"/>
    </source>
</evidence>
<accession>A0ABR4FAT6</accession>
<dbReference type="PROSITE" id="PS51419">
    <property type="entry name" value="RAB"/>
    <property type="match status" value="1"/>
</dbReference>
<organism evidence="3 4">
    <name type="scientific">Diaporthe vaccinii</name>
    <dbReference type="NCBI Taxonomy" id="105482"/>
    <lineage>
        <taxon>Eukaryota</taxon>
        <taxon>Fungi</taxon>
        <taxon>Dikarya</taxon>
        <taxon>Ascomycota</taxon>
        <taxon>Pezizomycotina</taxon>
        <taxon>Sordariomycetes</taxon>
        <taxon>Sordariomycetidae</taxon>
        <taxon>Diaporthales</taxon>
        <taxon>Diaporthaceae</taxon>
        <taxon>Diaporthe</taxon>
        <taxon>Diaporthe eres species complex</taxon>
    </lineage>
</organism>
<keyword evidence="1" id="KW-0547">Nucleotide-binding</keyword>
<dbReference type="Pfam" id="PF00071">
    <property type="entry name" value="Ras"/>
    <property type="match status" value="1"/>
</dbReference>
<dbReference type="SMART" id="SM00175">
    <property type="entry name" value="RAB"/>
    <property type="match status" value="1"/>
</dbReference>
<dbReference type="EMBL" id="JBAWTH010000005">
    <property type="protein sequence ID" value="KAL2291808.1"/>
    <property type="molecule type" value="Genomic_DNA"/>
</dbReference>
<dbReference type="SMART" id="SM00173">
    <property type="entry name" value="RAS"/>
    <property type="match status" value="1"/>
</dbReference>
<comment type="caution">
    <text evidence="3">The sequence shown here is derived from an EMBL/GenBank/DDBJ whole genome shotgun (WGS) entry which is preliminary data.</text>
</comment>
<dbReference type="InterPro" id="IPR027417">
    <property type="entry name" value="P-loop_NTPase"/>
</dbReference>
<dbReference type="SUPFAM" id="SSF52540">
    <property type="entry name" value="P-loop containing nucleoside triphosphate hydrolases"/>
    <property type="match status" value="1"/>
</dbReference>
<keyword evidence="4" id="KW-1185">Reference proteome</keyword>
<gene>
    <name evidence="3" type="ORF">FJTKL_11990</name>
</gene>
<evidence type="ECO:0000313" key="4">
    <source>
        <dbReference type="Proteomes" id="UP001600888"/>
    </source>
</evidence>
<dbReference type="PRINTS" id="PR00449">
    <property type="entry name" value="RASTRNSFRMNG"/>
</dbReference>
<dbReference type="InterPro" id="IPR001806">
    <property type="entry name" value="Small_GTPase"/>
</dbReference>
<name>A0ABR4FAT6_9PEZI</name>
<evidence type="ECO:0000313" key="3">
    <source>
        <dbReference type="EMBL" id="KAL2291808.1"/>
    </source>
</evidence>
<proteinExistence type="predicted"/>
<dbReference type="Gene3D" id="3.40.50.300">
    <property type="entry name" value="P-loop containing nucleotide triphosphate hydrolases"/>
    <property type="match status" value="1"/>
</dbReference>
<protein>
    <submittedName>
        <fullName evidence="3">Uncharacterized protein</fullName>
    </submittedName>
</protein>
<feature type="region of interest" description="Disordered" evidence="2">
    <location>
        <begin position="27"/>
        <end position="67"/>
    </location>
</feature>
<evidence type="ECO:0000256" key="1">
    <source>
        <dbReference type="ARBA" id="ARBA00022741"/>
    </source>
</evidence>
<sequence>MRDVIKLTGMARLTRWAQKLVGRIKSPPTSTYNARKDWSAQATSPPADPPPRAVHQRHWQQEERGRAKRDGGGATLVALLGSAGIGRRSLLYKLLYDDMRGGELLEQAMFFMEDETPTYLCGEYVYDLDIITSASEPIKYYGQGVGQGFFSVILAYDVHSEASFDEVSRLYDTIWGHQKSDPSRCHILVLGLKAELDSAERRVPRVTGERFASERGCSFTECSAKSGDGVYEAFGMVVEYAHGITMQFAGDPEGRKSFIDGSRAQLARAMQTIETL</sequence>
<dbReference type="PANTHER" id="PTHR47978">
    <property type="match status" value="1"/>
</dbReference>
<dbReference type="Proteomes" id="UP001600888">
    <property type="component" value="Unassembled WGS sequence"/>
</dbReference>